<dbReference type="Proteomes" id="UP000196258">
    <property type="component" value="Unassembled WGS sequence"/>
</dbReference>
<evidence type="ECO:0000313" key="7">
    <source>
        <dbReference type="EMBL" id="OUQ05316.1"/>
    </source>
</evidence>
<accession>A0A1Y4QJ48</accession>
<dbReference type="InterPro" id="IPR008927">
    <property type="entry name" value="6-PGluconate_DH-like_C_sf"/>
</dbReference>
<proteinExistence type="inferred from homology"/>
<evidence type="ECO:0000259" key="6">
    <source>
        <dbReference type="Pfam" id="PF14833"/>
    </source>
</evidence>
<evidence type="ECO:0000256" key="3">
    <source>
        <dbReference type="ARBA" id="ARBA00023027"/>
    </source>
</evidence>
<dbReference type="SUPFAM" id="SSF48179">
    <property type="entry name" value="6-phosphogluconate dehydrogenase C-terminal domain-like"/>
    <property type="match status" value="1"/>
</dbReference>
<reference evidence="8" key="1">
    <citation type="submission" date="2017-04" db="EMBL/GenBank/DDBJ databases">
        <title>Function of individual gut microbiota members based on whole genome sequencing of pure cultures obtained from chicken caecum.</title>
        <authorList>
            <person name="Medvecky M."/>
            <person name="Cejkova D."/>
            <person name="Polansky O."/>
            <person name="Karasova D."/>
            <person name="Kubasova T."/>
            <person name="Cizek A."/>
            <person name="Rychlik I."/>
        </authorList>
    </citation>
    <scope>NUCLEOTIDE SEQUENCE [LARGE SCALE GENOMIC DNA]</scope>
    <source>
        <strain evidence="8">An149</strain>
    </source>
</reference>
<dbReference type="EMBL" id="NFLB01000006">
    <property type="protein sequence ID" value="OUQ05316.1"/>
    <property type="molecule type" value="Genomic_DNA"/>
</dbReference>
<evidence type="ECO:0000256" key="4">
    <source>
        <dbReference type="PIRSR" id="PIRSR000103-1"/>
    </source>
</evidence>
<feature type="active site" evidence="4">
    <location>
        <position position="170"/>
    </location>
</feature>
<dbReference type="InterPro" id="IPR013328">
    <property type="entry name" value="6PGD_dom2"/>
</dbReference>
<dbReference type="InterPro" id="IPR006115">
    <property type="entry name" value="6PGDH_NADP-bd"/>
</dbReference>
<dbReference type="Gene3D" id="1.10.1040.10">
    <property type="entry name" value="N-(1-d-carboxylethyl)-l-norvaline Dehydrogenase, domain 2"/>
    <property type="match status" value="1"/>
</dbReference>
<dbReference type="GO" id="GO:0050661">
    <property type="term" value="F:NADP binding"/>
    <property type="evidence" value="ECO:0007669"/>
    <property type="project" value="InterPro"/>
</dbReference>
<dbReference type="Gene3D" id="3.40.50.720">
    <property type="entry name" value="NAD(P)-binding Rossmann-like Domain"/>
    <property type="match status" value="1"/>
</dbReference>
<gene>
    <name evidence="7" type="ORF">B5E91_06595</name>
</gene>
<comment type="similarity">
    <text evidence="1">Belongs to the HIBADH-related family.</text>
</comment>
<feature type="domain" description="3-hydroxyisobutyrate dehydrogenase-like NAD-binding" evidence="6">
    <location>
        <begin position="164"/>
        <end position="284"/>
    </location>
</feature>
<dbReference type="InterPro" id="IPR029154">
    <property type="entry name" value="HIBADH-like_NADP-bd"/>
</dbReference>
<dbReference type="GO" id="GO:0016491">
    <property type="term" value="F:oxidoreductase activity"/>
    <property type="evidence" value="ECO:0007669"/>
    <property type="project" value="UniProtKB-KW"/>
</dbReference>
<dbReference type="Pfam" id="PF03446">
    <property type="entry name" value="NAD_binding_2"/>
    <property type="match status" value="1"/>
</dbReference>
<sequence length="287" mass="31597">MMKIGFIGVGVMGKGMVKNLCKANYDVSIYTRTKDKVLDILDQVTWCDSIKECVKDKDIIMTMVGFPKDVEEVYFESDGIIENVNPNSILIDFTTSTPCLSQKIYKICKDKQIFSLDAPVSGGDIGALKGTLSIMVGGDKEIFEKIKPVLNVLGTNINYVGNAGSGQHTKMANQIAIAGTLASVCEAISYAKKANLDCQLVLDCISNGAAGSWQMSNNGYKMLKDDFDPGFYIKHFIKDMDIAKNEADHSNLDLPVLNDVLKMFKTLQEKGYDDLGTQALIKYYQDS</sequence>
<dbReference type="SUPFAM" id="SSF51735">
    <property type="entry name" value="NAD(P)-binding Rossmann-fold domains"/>
    <property type="match status" value="1"/>
</dbReference>
<dbReference type="GO" id="GO:0051287">
    <property type="term" value="F:NAD binding"/>
    <property type="evidence" value="ECO:0007669"/>
    <property type="project" value="InterPro"/>
</dbReference>
<evidence type="ECO:0000313" key="8">
    <source>
        <dbReference type="Proteomes" id="UP000196258"/>
    </source>
</evidence>
<keyword evidence="3" id="KW-0520">NAD</keyword>
<dbReference type="InterPro" id="IPR036291">
    <property type="entry name" value="NAD(P)-bd_dom_sf"/>
</dbReference>
<dbReference type="Pfam" id="PF14833">
    <property type="entry name" value="NAD_binding_11"/>
    <property type="match status" value="1"/>
</dbReference>
<protein>
    <submittedName>
        <fullName evidence="7">Oxidoreductase</fullName>
    </submittedName>
</protein>
<dbReference type="PIRSF" id="PIRSF000103">
    <property type="entry name" value="HIBADH"/>
    <property type="match status" value="1"/>
</dbReference>
<evidence type="ECO:0000256" key="1">
    <source>
        <dbReference type="ARBA" id="ARBA00009080"/>
    </source>
</evidence>
<organism evidence="7 8">
    <name type="scientific">Thomasclavelia spiroformis</name>
    <dbReference type="NCBI Taxonomy" id="29348"/>
    <lineage>
        <taxon>Bacteria</taxon>
        <taxon>Bacillati</taxon>
        <taxon>Bacillota</taxon>
        <taxon>Erysipelotrichia</taxon>
        <taxon>Erysipelotrichales</taxon>
        <taxon>Coprobacillaceae</taxon>
        <taxon>Thomasclavelia</taxon>
    </lineage>
</organism>
<evidence type="ECO:0000259" key="5">
    <source>
        <dbReference type="Pfam" id="PF03446"/>
    </source>
</evidence>
<dbReference type="AlphaFoldDB" id="A0A1Y4QJ48"/>
<feature type="domain" description="6-phosphogluconate dehydrogenase NADP-binding" evidence="5">
    <location>
        <begin position="3"/>
        <end position="161"/>
    </location>
</feature>
<dbReference type="PANTHER" id="PTHR43060:SF15">
    <property type="entry name" value="3-HYDROXYISOBUTYRATE DEHYDROGENASE-LIKE 1, MITOCHONDRIAL-RELATED"/>
    <property type="match status" value="1"/>
</dbReference>
<dbReference type="RefSeq" id="WP_087256234.1">
    <property type="nucleotide sequence ID" value="NZ_JAFILD010000022.1"/>
</dbReference>
<dbReference type="PANTHER" id="PTHR43060">
    <property type="entry name" value="3-HYDROXYISOBUTYRATE DEHYDROGENASE-LIKE 1, MITOCHONDRIAL-RELATED"/>
    <property type="match status" value="1"/>
</dbReference>
<dbReference type="InterPro" id="IPR015815">
    <property type="entry name" value="HIBADH-related"/>
</dbReference>
<comment type="caution">
    <text evidence="7">The sequence shown here is derived from an EMBL/GenBank/DDBJ whole genome shotgun (WGS) entry which is preliminary data.</text>
</comment>
<keyword evidence="2" id="KW-0560">Oxidoreductase</keyword>
<name>A0A1Y4QJ48_9FIRM</name>
<evidence type="ECO:0000256" key="2">
    <source>
        <dbReference type="ARBA" id="ARBA00023002"/>
    </source>
</evidence>